<organism evidence="1 2">
    <name type="scientific">Araneus ventricosus</name>
    <name type="common">Orbweaver spider</name>
    <name type="synonym">Epeira ventricosa</name>
    <dbReference type="NCBI Taxonomy" id="182803"/>
    <lineage>
        <taxon>Eukaryota</taxon>
        <taxon>Metazoa</taxon>
        <taxon>Ecdysozoa</taxon>
        <taxon>Arthropoda</taxon>
        <taxon>Chelicerata</taxon>
        <taxon>Arachnida</taxon>
        <taxon>Araneae</taxon>
        <taxon>Araneomorphae</taxon>
        <taxon>Entelegynae</taxon>
        <taxon>Araneoidea</taxon>
        <taxon>Araneidae</taxon>
        <taxon>Araneus</taxon>
    </lineage>
</organism>
<reference evidence="1 2" key="1">
    <citation type="journal article" date="2019" name="Sci. Rep.">
        <title>Orb-weaving spider Araneus ventricosus genome elucidates the spidroin gene catalogue.</title>
        <authorList>
            <person name="Kono N."/>
            <person name="Nakamura H."/>
            <person name="Ohtoshi R."/>
            <person name="Moran D.A.P."/>
            <person name="Shinohara A."/>
            <person name="Yoshida Y."/>
            <person name="Fujiwara M."/>
            <person name="Mori M."/>
            <person name="Tomita M."/>
            <person name="Arakawa K."/>
        </authorList>
    </citation>
    <scope>NUCLEOTIDE SEQUENCE [LARGE SCALE GENOMIC DNA]</scope>
</reference>
<evidence type="ECO:0000313" key="2">
    <source>
        <dbReference type="Proteomes" id="UP000499080"/>
    </source>
</evidence>
<dbReference type="Proteomes" id="UP000499080">
    <property type="component" value="Unassembled WGS sequence"/>
</dbReference>
<name>A0A4Y2CC55_ARAVE</name>
<gene>
    <name evidence="1" type="ORF">AVEN_170355_1</name>
</gene>
<dbReference type="EMBL" id="BGPR01000167">
    <property type="protein sequence ID" value="GBM01307.1"/>
    <property type="molecule type" value="Genomic_DNA"/>
</dbReference>
<evidence type="ECO:0000313" key="1">
    <source>
        <dbReference type="EMBL" id="GBM01307.1"/>
    </source>
</evidence>
<sequence length="130" mass="14977">MVLQLVNSIVIEFGRLRLQTCTDSCMQFLVIVEALSCEPGLHVWKQVKIARNKVRTVRWMTKQFPSETNLELSSSNGAIWPSTVQYEPFSERFSLVSTHEDPSRNTALRRRRETACRRPCMYEVSGGKIL</sequence>
<accession>A0A4Y2CC55</accession>
<keyword evidence="2" id="KW-1185">Reference proteome</keyword>
<comment type="caution">
    <text evidence="1">The sequence shown here is derived from an EMBL/GenBank/DDBJ whole genome shotgun (WGS) entry which is preliminary data.</text>
</comment>
<proteinExistence type="predicted"/>
<dbReference type="AlphaFoldDB" id="A0A4Y2CC55"/>
<protein>
    <submittedName>
        <fullName evidence="1">Uncharacterized protein</fullName>
    </submittedName>
</protein>